<name>A0ABU0AK35_9BACI</name>
<gene>
    <name evidence="6" type="ORF">J2S17_003517</name>
</gene>
<keyword evidence="4 6" id="KW-0560">Oxidoreductase</keyword>
<dbReference type="CDD" id="cd10548">
    <property type="entry name" value="cupin_CDO"/>
    <property type="match status" value="1"/>
</dbReference>
<evidence type="ECO:0000256" key="2">
    <source>
        <dbReference type="ARBA" id="ARBA00022723"/>
    </source>
</evidence>
<organism evidence="6 7">
    <name type="scientific">Cytobacillus purgationiresistens</name>
    <dbReference type="NCBI Taxonomy" id="863449"/>
    <lineage>
        <taxon>Bacteria</taxon>
        <taxon>Bacillati</taxon>
        <taxon>Bacillota</taxon>
        <taxon>Bacilli</taxon>
        <taxon>Bacillales</taxon>
        <taxon>Bacillaceae</taxon>
        <taxon>Cytobacillus</taxon>
    </lineage>
</organism>
<dbReference type="RefSeq" id="WP_307476919.1">
    <property type="nucleotide sequence ID" value="NZ_JAUSUB010000016.1"/>
</dbReference>
<keyword evidence="3 6" id="KW-0223">Dioxygenase</keyword>
<evidence type="ECO:0000313" key="7">
    <source>
        <dbReference type="Proteomes" id="UP001238088"/>
    </source>
</evidence>
<comment type="similarity">
    <text evidence="1">Belongs to the cysteine dioxygenase family.</text>
</comment>
<dbReference type="GO" id="GO:0017172">
    <property type="term" value="F:cysteine dioxygenase activity"/>
    <property type="evidence" value="ECO:0007669"/>
    <property type="project" value="UniProtKB-EC"/>
</dbReference>
<evidence type="ECO:0000256" key="4">
    <source>
        <dbReference type="ARBA" id="ARBA00023002"/>
    </source>
</evidence>
<dbReference type="InterPro" id="IPR010300">
    <property type="entry name" value="CDO_1"/>
</dbReference>
<evidence type="ECO:0000256" key="3">
    <source>
        <dbReference type="ARBA" id="ARBA00022964"/>
    </source>
</evidence>
<dbReference type="PANTHER" id="PTHR12918">
    <property type="entry name" value="CYSTEINE DIOXYGENASE"/>
    <property type="match status" value="1"/>
</dbReference>
<keyword evidence="2" id="KW-0479">Metal-binding</keyword>
<evidence type="ECO:0000256" key="1">
    <source>
        <dbReference type="ARBA" id="ARBA00006622"/>
    </source>
</evidence>
<dbReference type="PANTHER" id="PTHR12918:SF1">
    <property type="entry name" value="CYSTEINE DIOXYGENASE TYPE 1"/>
    <property type="match status" value="1"/>
</dbReference>
<comment type="caution">
    <text evidence="6">The sequence shown here is derived from an EMBL/GenBank/DDBJ whole genome shotgun (WGS) entry which is preliminary data.</text>
</comment>
<reference evidence="6 7" key="1">
    <citation type="submission" date="2023-07" db="EMBL/GenBank/DDBJ databases">
        <title>Genomic Encyclopedia of Type Strains, Phase IV (KMG-IV): sequencing the most valuable type-strain genomes for metagenomic binning, comparative biology and taxonomic classification.</title>
        <authorList>
            <person name="Goeker M."/>
        </authorList>
    </citation>
    <scope>NUCLEOTIDE SEQUENCE [LARGE SCALE GENOMIC DNA]</scope>
    <source>
        <strain evidence="6 7">DSM 23494</strain>
    </source>
</reference>
<dbReference type="InterPro" id="IPR011051">
    <property type="entry name" value="RmlC_Cupin_sf"/>
</dbReference>
<proteinExistence type="inferred from homology"/>
<dbReference type="Pfam" id="PF05995">
    <property type="entry name" value="CDO_I"/>
    <property type="match status" value="1"/>
</dbReference>
<dbReference type="EC" id="1.13.11.20" evidence="6"/>
<dbReference type="SUPFAM" id="SSF51182">
    <property type="entry name" value="RmlC-like cupins"/>
    <property type="match status" value="1"/>
</dbReference>
<evidence type="ECO:0000313" key="6">
    <source>
        <dbReference type="EMBL" id="MDQ0271629.1"/>
    </source>
</evidence>
<protein>
    <submittedName>
        <fullName evidence="6">Cysteine dioxygenase</fullName>
        <ecNumber evidence="6">1.13.11.20</ecNumber>
    </submittedName>
</protein>
<dbReference type="Proteomes" id="UP001238088">
    <property type="component" value="Unassembled WGS sequence"/>
</dbReference>
<sequence length="155" mass="17665">MDLLKRLKTAFEKVDLQDQKQLFSTIQSLHLSIDEVSQFITPPQELEYGRNVIFRNEQAEVIIVYLPSFAKTLIHDHGTSIGGLFVVQGKLLNILYHPDEHGPLYAQTEAYSQNDIFLVKGETTHMMFNPTLSPVITFHVYTPPLKDGKSYSISK</sequence>
<dbReference type="InterPro" id="IPR014710">
    <property type="entry name" value="RmlC-like_jellyroll"/>
</dbReference>
<accession>A0ABU0AK35</accession>
<keyword evidence="7" id="KW-1185">Reference proteome</keyword>
<evidence type="ECO:0000256" key="5">
    <source>
        <dbReference type="ARBA" id="ARBA00023004"/>
    </source>
</evidence>
<dbReference type="Gene3D" id="2.60.120.10">
    <property type="entry name" value="Jelly Rolls"/>
    <property type="match status" value="1"/>
</dbReference>
<dbReference type="EMBL" id="JAUSUB010000016">
    <property type="protein sequence ID" value="MDQ0271629.1"/>
    <property type="molecule type" value="Genomic_DNA"/>
</dbReference>
<keyword evidence="5" id="KW-0408">Iron</keyword>